<dbReference type="AlphaFoldDB" id="A0A2T4AFL4"/>
<dbReference type="EMBL" id="KZ679679">
    <property type="protein sequence ID" value="PTB55881.1"/>
    <property type="molecule type" value="Genomic_DNA"/>
</dbReference>
<reference evidence="2 3" key="1">
    <citation type="submission" date="2016-07" db="EMBL/GenBank/DDBJ databases">
        <title>Multiple horizontal gene transfer events from other fungi enriched the ability of initially mycotrophic Trichoderma (Ascomycota) to feed on dead plant biomass.</title>
        <authorList>
            <consortium name="DOE Joint Genome Institute"/>
            <person name="Aerts A."/>
            <person name="Atanasova L."/>
            <person name="Chenthamara K."/>
            <person name="Zhang J."/>
            <person name="Grujic M."/>
            <person name="Henrissat B."/>
            <person name="Kuo A."/>
            <person name="Salamov A."/>
            <person name="Lipzen A."/>
            <person name="Labutti K."/>
            <person name="Barry K."/>
            <person name="Miao Y."/>
            <person name="Rahimi M.J."/>
            <person name="Shen Q."/>
            <person name="Grigoriev I.V."/>
            <person name="Kubicek C.P."/>
            <person name="Druzhinina I.S."/>
        </authorList>
    </citation>
    <scope>NUCLEOTIDE SEQUENCE [LARGE SCALE GENOMIC DNA]</scope>
    <source>
        <strain evidence="2 3">CBS 226.95</strain>
    </source>
</reference>
<gene>
    <name evidence="2" type="ORF">M431DRAFT_411649</name>
</gene>
<keyword evidence="3" id="KW-1185">Reference proteome</keyword>
<sequence>MDHDVRANLLDVIEAKYIFFILSLDLVKRRAGINVDGNNGGTWGPWDAVFDFHSGIWRALLTGCQLELGCVAGCIPLPIDNSDDLRAALLIHRFSMCIRNQVFVDLKMLLYRLAHPFFIYADAESHERGRKRIFSIRLCYLPLSLTWFWGVGCWIHGV</sequence>
<dbReference type="Proteomes" id="UP000241690">
    <property type="component" value="Unassembled WGS sequence"/>
</dbReference>
<protein>
    <submittedName>
        <fullName evidence="2">Uncharacterized protein</fullName>
    </submittedName>
</protein>
<keyword evidence="1" id="KW-1133">Transmembrane helix</keyword>
<proteinExistence type="predicted"/>
<dbReference type="RefSeq" id="XP_024775558.1">
    <property type="nucleotide sequence ID" value="XM_024914944.1"/>
</dbReference>
<evidence type="ECO:0000313" key="3">
    <source>
        <dbReference type="Proteomes" id="UP000241690"/>
    </source>
</evidence>
<evidence type="ECO:0000313" key="2">
    <source>
        <dbReference type="EMBL" id="PTB55881.1"/>
    </source>
</evidence>
<dbReference type="GeneID" id="36623510"/>
<keyword evidence="1" id="KW-0472">Membrane</keyword>
<keyword evidence="1" id="KW-0812">Transmembrane</keyword>
<accession>A0A2T4AFL4</accession>
<evidence type="ECO:0000256" key="1">
    <source>
        <dbReference type="SAM" id="Phobius"/>
    </source>
</evidence>
<name>A0A2T4AFL4_TRIHA</name>
<feature type="transmembrane region" description="Helical" evidence="1">
    <location>
        <begin position="138"/>
        <end position="157"/>
    </location>
</feature>
<organism evidence="2 3">
    <name type="scientific">Trichoderma harzianum CBS 226.95</name>
    <dbReference type="NCBI Taxonomy" id="983964"/>
    <lineage>
        <taxon>Eukaryota</taxon>
        <taxon>Fungi</taxon>
        <taxon>Dikarya</taxon>
        <taxon>Ascomycota</taxon>
        <taxon>Pezizomycotina</taxon>
        <taxon>Sordariomycetes</taxon>
        <taxon>Hypocreomycetidae</taxon>
        <taxon>Hypocreales</taxon>
        <taxon>Hypocreaceae</taxon>
        <taxon>Trichoderma</taxon>
    </lineage>
</organism>